<dbReference type="InterPro" id="IPR001173">
    <property type="entry name" value="Glyco_trans_2-like"/>
</dbReference>
<organism evidence="11 12">
    <name type="scientific">Flavimobilis rhizosphaerae</name>
    <dbReference type="NCBI Taxonomy" id="2775421"/>
    <lineage>
        <taxon>Bacteria</taxon>
        <taxon>Bacillati</taxon>
        <taxon>Actinomycetota</taxon>
        <taxon>Actinomycetes</taxon>
        <taxon>Micrococcales</taxon>
        <taxon>Jonesiaceae</taxon>
        <taxon>Flavimobilis</taxon>
    </lineage>
</organism>
<dbReference type="Pfam" id="PF00535">
    <property type="entry name" value="Glycos_transf_2"/>
    <property type="match status" value="1"/>
</dbReference>
<keyword evidence="4" id="KW-0808">Transferase</keyword>
<dbReference type="PANTHER" id="PTHR43646:SF2">
    <property type="entry name" value="GLYCOSYLTRANSFERASE 2-LIKE DOMAIN-CONTAINING PROTEIN"/>
    <property type="match status" value="1"/>
</dbReference>
<comment type="similarity">
    <text evidence="8">Belongs to the glycosyltransferase 2 family. CrtQ subfamily.</text>
</comment>
<keyword evidence="5" id="KW-0472">Membrane</keyword>
<comment type="subcellular location">
    <subcellularLocation>
        <location evidence="1">Cell membrane</location>
    </subcellularLocation>
</comment>
<evidence type="ECO:0000256" key="3">
    <source>
        <dbReference type="ARBA" id="ARBA00022676"/>
    </source>
</evidence>
<dbReference type="InterPro" id="IPR029044">
    <property type="entry name" value="Nucleotide-diphossugar_trans"/>
</dbReference>
<proteinExistence type="inferred from homology"/>
<name>A0ABR9DS89_9MICO</name>
<keyword evidence="3" id="KW-0328">Glycosyltransferase</keyword>
<evidence type="ECO:0000256" key="6">
    <source>
        <dbReference type="ARBA" id="ARBA00037281"/>
    </source>
</evidence>
<gene>
    <name evidence="11" type="ORF">IGS67_10730</name>
</gene>
<dbReference type="EMBL" id="JACZDF010000006">
    <property type="protein sequence ID" value="MBD9699961.1"/>
    <property type="molecule type" value="Genomic_DNA"/>
</dbReference>
<protein>
    <recommendedName>
        <fullName evidence="9">4,4'-diaponeurosporenoate glycosyltransferase</fullName>
    </recommendedName>
</protein>
<evidence type="ECO:0000256" key="4">
    <source>
        <dbReference type="ARBA" id="ARBA00022679"/>
    </source>
</evidence>
<keyword evidence="12" id="KW-1185">Reference proteome</keyword>
<evidence type="ECO:0000256" key="8">
    <source>
        <dbReference type="ARBA" id="ARBA00038120"/>
    </source>
</evidence>
<keyword evidence="2" id="KW-1003">Cell membrane</keyword>
<dbReference type="PANTHER" id="PTHR43646">
    <property type="entry name" value="GLYCOSYLTRANSFERASE"/>
    <property type="match status" value="1"/>
</dbReference>
<evidence type="ECO:0000256" key="2">
    <source>
        <dbReference type="ARBA" id="ARBA00022475"/>
    </source>
</evidence>
<comment type="function">
    <text evidence="6">Catalyzes the glycosylation of 4,4'-diaponeurosporenoate, i.e. the esterification of glucose at the C1'' position with the carboxyl group of 4,4'-diaponeurosporenic acid, to form glycosyl-4,4'-diaponeurosporenoate. This is a step in the biosynthesis of staphyloxanthin, an orange pigment present in most staphylococci strains.</text>
</comment>
<dbReference type="Gene3D" id="3.90.550.10">
    <property type="entry name" value="Spore Coat Polysaccharide Biosynthesis Protein SpsA, Chain A"/>
    <property type="match status" value="1"/>
</dbReference>
<accession>A0ABR9DS89</accession>
<evidence type="ECO:0000313" key="12">
    <source>
        <dbReference type="Proteomes" id="UP000642107"/>
    </source>
</evidence>
<dbReference type="RefSeq" id="WP_192280753.1">
    <property type="nucleotide sequence ID" value="NZ_JACZDF010000006.1"/>
</dbReference>
<evidence type="ECO:0000313" key="11">
    <source>
        <dbReference type="EMBL" id="MBD9699961.1"/>
    </source>
</evidence>
<evidence type="ECO:0000259" key="10">
    <source>
        <dbReference type="Pfam" id="PF00535"/>
    </source>
</evidence>
<comment type="caution">
    <text evidence="11">The sequence shown here is derived from an EMBL/GenBank/DDBJ whole genome shotgun (WGS) entry which is preliminary data.</text>
</comment>
<reference evidence="11 12" key="1">
    <citation type="submission" date="2020-09" db="EMBL/GenBank/DDBJ databases">
        <title>Flavimobilis rhizosphaerae sp. nov., isolated from rhizosphere soil of Spartina alterniflora.</title>
        <authorList>
            <person name="Hanqin C."/>
        </authorList>
    </citation>
    <scope>NUCLEOTIDE SEQUENCE [LARGE SCALE GENOMIC DNA]</scope>
    <source>
        <strain evidence="11 12">GY 10621</strain>
    </source>
</reference>
<evidence type="ECO:0000256" key="1">
    <source>
        <dbReference type="ARBA" id="ARBA00004236"/>
    </source>
</evidence>
<evidence type="ECO:0000256" key="7">
    <source>
        <dbReference type="ARBA" id="ARBA00037904"/>
    </source>
</evidence>
<evidence type="ECO:0000256" key="5">
    <source>
        <dbReference type="ARBA" id="ARBA00023136"/>
    </source>
</evidence>
<comment type="pathway">
    <text evidence="7">Carotenoid biosynthesis; staphyloxanthin biosynthesis; staphyloxanthin from farnesyl diphosphate: step 4/5.</text>
</comment>
<evidence type="ECO:0000256" key="9">
    <source>
        <dbReference type="ARBA" id="ARBA00040345"/>
    </source>
</evidence>
<sequence length="260" mass="27721">MRSTAGTHPAPGRLGVVVPARDEAAGITATLDALRAQTDTDFDLVVVDNGSSDGTGDVVREYAARHGLSRWRVVTEEQKGTGAAADTGMREAAAAGAALLARTDADCLPDPGWTAAVRRALALSELVAGRLVPRTDDLPVSRPRTALLNGAVALAGAFGRVRPGNQDDGYLGPYMMSAGCNMAVTADLYLRAGGFPRTAIEDVHEDRALVNAVRRLTTRYATYDDVLVRGSTRRVAAWGLVRTLGWYADHRYRPAHVDIR</sequence>
<feature type="domain" description="Glycosyltransferase 2-like" evidence="10">
    <location>
        <begin position="16"/>
        <end position="121"/>
    </location>
</feature>
<dbReference type="CDD" id="cd00761">
    <property type="entry name" value="Glyco_tranf_GTA_type"/>
    <property type="match status" value="1"/>
</dbReference>
<dbReference type="Proteomes" id="UP000642107">
    <property type="component" value="Unassembled WGS sequence"/>
</dbReference>
<dbReference type="SUPFAM" id="SSF53448">
    <property type="entry name" value="Nucleotide-diphospho-sugar transferases"/>
    <property type="match status" value="1"/>
</dbReference>